<dbReference type="GO" id="GO:0016491">
    <property type="term" value="F:oxidoreductase activity"/>
    <property type="evidence" value="ECO:0007669"/>
    <property type="project" value="UniProtKB-KW"/>
</dbReference>
<dbReference type="CDD" id="cd05233">
    <property type="entry name" value="SDR_c"/>
    <property type="match status" value="1"/>
</dbReference>
<evidence type="ECO:0000256" key="1">
    <source>
        <dbReference type="ARBA" id="ARBA00006484"/>
    </source>
</evidence>
<evidence type="ECO:0000313" key="7">
    <source>
        <dbReference type="Proteomes" id="UP000070544"/>
    </source>
</evidence>
<proteinExistence type="inferred from homology"/>
<keyword evidence="5" id="KW-0812">Transmembrane</keyword>
<dbReference type="EMBL" id="KQ965760">
    <property type="protein sequence ID" value="KXS15673.1"/>
    <property type="molecule type" value="Genomic_DNA"/>
</dbReference>
<organism evidence="6 7">
    <name type="scientific">Gonapodya prolifera (strain JEL478)</name>
    <name type="common">Monoblepharis prolifera</name>
    <dbReference type="NCBI Taxonomy" id="1344416"/>
    <lineage>
        <taxon>Eukaryota</taxon>
        <taxon>Fungi</taxon>
        <taxon>Fungi incertae sedis</taxon>
        <taxon>Chytridiomycota</taxon>
        <taxon>Chytridiomycota incertae sedis</taxon>
        <taxon>Monoblepharidomycetes</taxon>
        <taxon>Monoblepharidales</taxon>
        <taxon>Gonapodyaceae</taxon>
        <taxon>Gonapodya</taxon>
    </lineage>
</organism>
<evidence type="ECO:0000256" key="3">
    <source>
        <dbReference type="ARBA" id="ARBA00023002"/>
    </source>
</evidence>
<dbReference type="STRING" id="1344416.A0A139AGY4"/>
<feature type="region of interest" description="Disordered" evidence="4">
    <location>
        <begin position="366"/>
        <end position="389"/>
    </location>
</feature>
<protein>
    <submittedName>
        <fullName evidence="6">NAD(P)-binding protein</fullName>
    </submittedName>
</protein>
<dbReference type="AlphaFoldDB" id="A0A139AGY4"/>
<dbReference type="PROSITE" id="PS00061">
    <property type="entry name" value="ADH_SHORT"/>
    <property type="match status" value="1"/>
</dbReference>
<feature type="transmembrane region" description="Helical" evidence="5">
    <location>
        <begin position="28"/>
        <end position="58"/>
    </location>
</feature>
<keyword evidence="3" id="KW-0560">Oxidoreductase</keyword>
<keyword evidence="2" id="KW-0521">NADP</keyword>
<evidence type="ECO:0000256" key="2">
    <source>
        <dbReference type="ARBA" id="ARBA00022857"/>
    </source>
</evidence>
<keyword evidence="5" id="KW-0472">Membrane</keyword>
<feature type="region of interest" description="Disordered" evidence="4">
    <location>
        <begin position="456"/>
        <end position="484"/>
    </location>
</feature>
<dbReference type="SUPFAM" id="SSF51735">
    <property type="entry name" value="NAD(P)-binding Rossmann-fold domains"/>
    <property type="match status" value="1"/>
</dbReference>
<dbReference type="Proteomes" id="UP000070544">
    <property type="component" value="Unassembled WGS sequence"/>
</dbReference>
<dbReference type="PANTHER" id="PTHR43391:SF94">
    <property type="entry name" value="OXIDOREDUCTASE-RELATED"/>
    <property type="match status" value="1"/>
</dbReference>
<evidence type="ECO:0000256" key="4">
    <source>
        <dbReference type="SAM" id="MobiDB-lite"/>
    </source>
</evidence>
<dbReference type="InterPro" id="IPR002347">
    <property type="entry name" value="SDR_fam"/>
</dbReference>
<sequence length="484" mass="53930">MTQRNYISDSGILQLIHEGSFNESFRNLVTAVIIVGTQILAIPIAAFFLFKALVFGLLGQSRVPKHPKTIVITGASSGIGEALAVAFASPGTCLALIAKDMHSYGRTFSTNVLGTLRTVNPFLKRFAERKEGQIVFTSSINALVGIPNQLFYNSTKAAVLSLAQDLRFIMRPHNVFVSVILPGLINTRITEPMKTDPRGPSTLPNIMFASPKYVAEGYKAGILRGDFHIASPAPEYIQQYVARFVTDDNALSGDPKLVSWTSSVTQVGLDSTLCTVAVCAVIKSRSIKIQTTSSQDSVRISHRNPPSTRLDVFCDGGALVLYDYGLCYRRMFDGRRTAKRRRLVSRTVFKSARDGWKSEETKPVWGGRAITPKRSPHHLPQNRIPIPSNRPRYVTIPSTDAAWHMAWQCASTARWLAVGWDRCRRGLTFTMFENKGREMQRPYEVVASRTFPTKESLTASDRSLARRRNWLHHNEPSMNTDEPP</sequence>
<dbReference type="OrthoDB" id="2102561at2759"/>
<name>A0A139AGY4_GONPJ</name>
<gene>
    <name evidence="6" type="ORF">M427DRAFT_145397</name>
</gene>
<dbReference type="Pfam" id="PF00106">
    <property type="entry name" value="adh_short"/>
    <property type="match status" value="1"/>
</dbReference>
<accession>A0A139AGY4</accession>
<keyword evidence="7" id="KW-1185">Reference proteome</keyword>
<keyword evidence="5" id="KW-1133">Transmembrane helix</keyword>
<dbReference type="InterPro" id="IPR020904">
    <property type="entry name" value="Sc_DH/Rdtase_CS"/>
</dbReference>
<reference evidence="6 7" key="1">
    <citation type="journal article" date="2015" name="Genome Biol. Evol.">
        <title>Phylogenomic analyses indicate that early fungi evolved digesting cell walls of algal ancestors of land plants.</title>
        <authorList>
            <person name="Chang Y."/>
            <person name="Wang S."/>
            <person name="Sekimoto S."/>
            <person name="Aerts A.L."/>
            <person name="Choi C."/>
            <person name="Clum A."/>
            <person name="LaButti K.M."/>
            <person name="Lindquist E.A."/>
            <person name="Yee Ngan C."/>
            <person name="Ohm R.A."/>
            <person name="Salamov A.A."/>
            <person name="Grigoriev I.V."/>
            <person name="Spatafora J.W."/>
            <person name="Berbee M.L."/>
        </authorList>
    </citation>
    <scope>NUCLEOTIDE SEQUENCE [LARGE SCALE GENOMIC DNA]</scope>
    <source>
        <strain evidence="6 7">JEL478</strain>
    </source>
</reference>
<comment type="similarity">
    <text evidence="1">Belongs to the short-chain dehydrogenases/reductases (SDR) family.</text>
</comment>
<dbReference type="PRINTS" id="PR00081">
    <property type="entry name" value="GDHRDH"/>
</dbReference>
<evidence type="ECO:0000313" key="6">
    <source>
        <dbReference type="EMBL" id="KXS15673.1"/>
    </source>
</evidence>
<dbReference type="InterPro" id="IPR036291">
    <property type="entry name" value="NAD(P)-bd_dom_sf"/>
</dbReference>
<dbReference type="Gene3D" id="3.40.50.720">
    <property type="entry name" value="NAD(P)-binding Rossmann-like Domain"/>
    <property type="match status" value="2"/>
</dbReference>
<evidence type="ECO:0000256" key="5">
    <source>
        <dbReference type="SAM" id="Phobius"/>
    </source>
</evidence>
<dbReference type="PANTHER" id="PTHR43391">
    <property type="entry name" value="RETINOL DEHYDROGENASE-RELATED"/>
    <property type="match status" value="1"/>
</dbReference>